<proteinExistence type="predicted"/>
<keyword evidence="2" id="KW-0614">Plasmid</keyword>
<evidence type="ECO:0000313" key="3">
    <source>
        <dbReference type="Proteomes" id="UP000325811"/>
    </source>
</evidence>
<reference evidence="2 3" key="1">
    <citation type="submission" date="2019-08" db="EMBL/GenBank/DDBJ databases">
        <authorList>
            <person name="Herpell B J."/>
        </authorList>
    </citation>
    <scope>NUCLEOTIDE SEQUENCE [LARGE SCALE GENOMIC DNA]</scope>
    <source>
        <strain evidence="3">Msb3</strain>
        <plasmid evidence="2 3">pII</plasmid>
    </source>
</reference>
<protein>
    <submittedName>
        <fullName evidence="2">Uncharacterized protein</fullName>
    </submittedName>
</protein>
<dbReference type="KEGG" id="pdio:PDMSB3_0064.3"/>
<dbReference type="EMBL" id="LR699556">
    <property type="protein sequence ID" value="VVD31188.1"/>
    <property type="molecule type" value="Genomic_DNA"/>
</dbReference>
<feature type="compositionally biased region" description="Polar residues" evidence="1">
    <location>
        <begin position="1"/>
        <end position="23"/>
    </location>
</feature>
<organism evidence="2 3">
    <name type="scientific">Paraburkholderia dioscoreae</name>
    <dbReference type="NCBI Taxonomy" id="2604047"/>
    <lineage>
        <taxon>Bacteria</taxon>
        <taxon>Pseudomonadati</taxon>
        <taxon>Pseudomonadota</taxon>
        <taxon>Betaproteobacteria</taxon>
        <taxon>Burkholderiales</taxon>
        <taxon>Burkholderiaceae</taxon>
        <taxon>Paraburkholderia</taxon>
    </lineage>
</organism>
<evidence type="ECO:0000313" key="2">
    <source>
        <dbReference type="EMBL" id="VVD31188.1"/>
    </source>
</evidence>
<feature type="region of interest" description="Disordered" evidence="1">
    <location>
        <begin position="1"/>
        <end position="28"/>
    </location>
</feature>
<accession>A0A5Q4ZLF0</accession>
<geneLocation type="plasmid" evidence="2 3">
    <name>pII</name>
</geneLocation>
<sequence length="64" mass="6754">MSGNQQRSTPEASPATQPGTTSARMLAENHVLSQEHGRPYGQVTLSGWLHTGSLPTLHAPVGYG</sequence>
<dbReference type="Proteomes" id="UP000325811">
    <property type="component" value="Plasmid pII"/>
</dbReference>
<dbReference type="AlphaFoldDB" id="A0A5Q4ZLF0"/>
<keyword evidence="3" id="KW-1185">Reference proteome</keyword>
<name>A0A5Q4ZLF0_9BURK</name>
<evidence type="ECO:0000256" key="1">
    <source>
        <dbReference type="SAM" id="MobiDB-lite"/>
    </source>
</evidence>
<gene>
    <name evidence="2" type="ORF">PDMSB3_0064</name>
</gene>